<reference evidence="2 3" key="1">
    <citation type="submission" date="2020-08" db="EMBL/GenBank/DDBJ databases">
        <title>Sequencing the genomes of 1000 actinobacteria strains.</title>
        <authorList>
            <person name="Klenk H.-P."/>
        </authorList>
    </citation>
    <scope>NUCLEOTIDE SEQUENCE [LARGE SCALE GENOMIC DNA]</scope>
    <source>
        <strain evidence="2 3">DSM 43851</strain>
    </source>
</reference>
<protein>
    <submittedName>
        <fullName evidence="2">Phospholipid N-methyltransferase</fullName>
    </submittedName>
</protein>
<name>A0A7W9KP30_9PSEU</name>
<dbReference type="GO" id="GO:0032259">
    <property type="term" value="P:methylation"/>
    <property type="evidence" value="ECO:0007669"/>
    <property type="project" value="UniProtKB-KW"/>
</dbReference>
<dbReference type="GO" id="GO:0008168">
    <property type="term" value="F:methyltransferase activity"/>
    <property type="evidence" value="ECO:0007669"/>
    <property type="project" value="UniProtKB-KW"/>
</dbReference>
<feature type="domain" description="Methyltransferase" evidence="1">
    <location>
        <begin position="47"/>
        <end position="144"/>
    </location>
</feature>
<keyword evidence="3" id="KW-1185">Reference proteome</keyword>
<dbReference type="Pfam" id="PF13649">
    <property type="entry name" value="Methyltransf_25"/>
    <property type="match status" value="1"/>
</dbReference>
<sequence length="203" mass="21659">MQTISDTSAFLSAALRQPGVIGAVAPSGPALAEVLAAVVPGRDKPVVAELGPGTGPVSRVIGRRLPPGGRHFAVEIDPELADRLELTHPDVEVLRGDAADLGALLYGAGVRQVDAVVSGLPWSLFPEAQQRAILEQVCYVLAPGAGFSTFAYRISTPTAGGRRFRALLHEYFEEVVVSRTIWRNLPPALVYLCRRPTVDRTDA</sequence>
<keyword evidence="2" id="KW-0489">Methyltransferase</keyword>
<organism evidence="2 3">
    <name type="scientific">Kutzneria kofuensis</name>
    <dbReference type="NCBI Taxonomy" id="103725"/>
    <lineage>
        <taxon>Bacteria</taxon>
        <taxon>Bacillati</taxon>
        <taxon>Actinomycetota</taxon>
        <taxon>Actinomycetes</taxon>
        <taxon>Pseudonocardiales</taxon>
        <taxon>Pseudonocardiaceae</taxon>
        <taxon>Kutzneria</taxon>
    </lineage>
</organism>
<dbReference type="Proteomes" id="UP000585638">
    <property type="component" value="Unassembled WGS sequence"/>
</dbReference>
<dbReference type="EMBL" id="JACHIR010000001">
    <property type="protein sequence ID" value="MBB5896035.1"/>
    <property type="molecule type" value="Genomic_DNA"/>
</dbReference>
<dbReference type="Gene3D" id="3.40.50.150">
    <property type="entry name" value="Vaccinia Virus protein VP39"/>
    <property type="match status" value="1"/>
</dbReference>
<proteinExistence type="predicted"/>
<keyword evidence="2" id="KW-0808">Transferase</keyword>
<evidence type="ECO:0000313" key="3">
    <source>
        <dbReference type="Proteomes" id="UP000585638"/>
    </source>
</evidence>
<dbReference type="AlphaFoldDB" id="A0A7W9KP30"/>
<dbReference type="InterPro" id="IPR041698">
    <property type="entry name" value="Methyltransf_25"/>
</dbReference>
<dbReference type="SUPFAM" id="SSF53335">
    <property type="entry name" value="S-adenosyl-L-methionine-dependent methyltransferases"/>
    <property type="match status" value="1"/>
</dbReference>
<dbReference type="RefSeq" id="WP_184867745.1">
    <property type="nucleotide sequence ID" value="NZ_BAAAWY010000074.1"/>
</dbReference>
<evidence type="ECO:0000313" key="2">
    <source>
        <dbReference type="EMBL" id="MBB5896035.1"/>
    </source>
</evidence>
<dbReference type="InterPro" id="IPR029063">
    <property type="entry name" value="SAM-dependent_MTases_sf"/>
</dbReference>
<dbReference type="CDD" id="cd02440">
    <property type="entry name" value="AdoMet_MTases"/>
    <property type="match status" value="1"/>
</dbReference>
<evidence type="ECO:0000259" key="1">
    <source>
        <dbReference type="Pfam" id="PF13649"/>
    </source>
</evidence>
<gene>
    <name evidence="2" type="ORF">BJ998_007231</name>
</gene>
<accession>A0A7W9KP30</accession>
<comment type="caution">
    <text evidence="2">The sequence shown here is derived from an EMBL/GenBank/DDBJ whole genome shotgun (WGS) entry which is preliminary data.</text>
</comment>